<sequence length="365" mass="41362">MTILQLQMTVQETRIKLAWMGQICRTYCVDRERLDAAGRDVRGVLQTIANEYVCREASYLPYLPTLARAGERLNAALFDSSDAGDPGEEVCAFLSTLKHRTSLSIYSDSTVHLPWNFVFSADPETMSPATGEISDFNSFWANRFKIRARFHQAALPPKQPIHRSSVKTLLALHEKRFRDATRALEDSPELQAKIDKLLGHEVGFADNWFDCKSKWRNVKNDDSIIYIFAHSNGKKLTLRDDNPADPYPDPDRYQLDPNGFSACFKKDKSNTTNTLCFINGCRTADGDWGNGFLSVTSTHGFQGFIGSEAEIPNDSATRYAVEFLTELLEKGSSVDRAYEKSRRSCFPMSLWYSCYAYPGFRISER</sequence>
<dbReference type="RefSeq" id="WP_143325818.1">
    <property type="nucleotide sequence ID" value="NZ_CYGX02000042.1"/>
</dbReference>
<dbReference type="AlphaFoldDB" id="A0A1N7S7Q0"/>
<organism evidence="1 2">
    <name type="scientific">Paraburkholderia ribeironis</name>
    <dbReference type="NCBI Taxonomy" id="1247936"/>
    <lineage>
        <taxon>Bacteria</taxon>
        <taxon>Pseudomonadati</taxon>
        <taxon>Pseudomonadota</taxon>
        <taxon>Betaproteobacteria</taxon>
        <taxon>Burkholderiales</taxon>
        <taxon>Burkholderiaceae</taxon>
        <taxon>Paraburkholderia</taxon>
    </lineage>
</organism>
<proteinExistence type="predicted"/>
<evidence type="ECO:0000313" key="1">
    <source>
        <dbReference type="EMBL" id="SIT43361.1"/>
    </source>
</evidence>
<reference evidence="1 2" key="1">
    <citation type="submission" date="2016-12" db="EMBL/GenBank/DDBJ databases">
        <authorList>
            <person name="Song W.-J."/>
            <person name="Kurnit D.M."/>
        </authorList>
    </citation>
    <scope>NUCLEOTIDE SEQUENCE [LARGE SCALE GENOMIC DNA]</scope>
    <source>
        <strain evidence="1 2">STM7296</strain>
    </source>
</reference>
<protein>
    <recommendedName>
        <fullName evidence="3">CHAT domain-containing protein</fullName>
    </recommendedName>
</protein>
<name>A0A1N7S7Q0_9BURK</name>
<dbReference type="STRING" id="1247936.BN2475_420071"/>
<dbReference type="OrthoDB" id="3338105at2"/>
<gene>
    <name evidence="1" type="ORF">BN2475_420071</name>
</gene>
<evidence type="ECO:0008006" key="3">
    <source>
        <dbReference type="Google" id="ProtNLM"/>
    </source>
</evidence>
<accession>A0A1N7S7Q0</accession>
<evidence type="ECO:0000313" key="2">
    <source>
        <dbReference type="Proteomes" id="UP000187012"/>
    </source>
</evidence>
<dbReference type="EMBL" id="CYGX02000042">
    <property type="protein sequence ID" value="SIT43361.1"/>
    <property type="molecule type" value="Genomic_DNA"/>
</dbReference>
<keyword evidence="2" id="KW-1185">Reference proteome</keyword>
<dbReference type="Proteomes" id="UP000187012">
    <property type="component" value="Unassembled WGS sequence"/>
</dbReference>